<dbReference type="EMBL" id="JAMKFB020000008">
    <property type="protein sequence ID" value="KAL0185864.1"/>
    <property type="molecule type" value="Genomic_DNA"/>
</dbReference>
<comment type="caution">
    <text evidence="1">The sequence shown here is derived from an EMBL/GenBank/DDBJ whole genome shotgun (WGS) entry which is preliminary data.</text>
</comment>
<feature type="non-terminal residue" evidence="1">
    <location>
        <position position="55"/>
    </location>
</feature>
<keyword evidence="2" id="KW-1185">Reference proteome</keyword>
<gene>
    <name evidence="1" type="ORF">M9458_017534</name>
</gene>
<evidence type="ECO:0000313" key="1">
    <source>
        <dbReference type="EMBL" id="KAL0185864.1"/>
    </source>
</evidence>
<reference evidence="1 2" key="1">
    <citation type="submission" date="2024-05" db="EMBL/GenBank/DDBJ databases">
        <title>Genome sequencing and assembly of Indian major carp, Cirrhinus mrigala (Hamilton, 1822).</title>
        <authorList>
            <person name="Mohindra V."/>
            <person name="Chowdhury L.M."/>
            <person name="Lal K."/>
            <person name="Jena J.K."/>
        </authorList>
    </citation>
    <scope>NUCLEOTIDE SEQUENCE [LARGE SCALE GENOMIC DNA]</scope>
    <source>
        <strain evidence="1">CM1030</strain>
        <tissue evidence="1">Blood</tissue>
    </source>
</reference>
<dbReference type="Proteomes" id="UP001529510">
    <property type="component" value="Unassembled WGS sequence"/>
</dbReference>
<sequence>WLSRRPRYMSSTGLRVGRWWSLQDGVCLCSTKTVTLTHTCTHASTAPSSTSVTCC</sequence>
<proteinExistence type="predicted"/>
<evidence type="ECO:0000313" key="2">
    <source>
        <dbReference type="Proteomes" id="UP001529510"/>
    </source>
</evidence>
<feature type="non-terminal residue" evidence="1">
    <location>
        <position position="1"/>
    </location>
</feature>
<accession>A0ABD0QIB7</accession>
<protein>
    <submittedName>
        <fullName evidence="1">Uncharacterized protein</fullName>
    </submittedName>
</protein>
<organism evidence="1 2">
    <name type="scientific">Cirrhinus mrigala</name>
    <name type="common">Mrigala</name>
    <dbReference type="NCBI Taxonomy" id="683832"/>
    <lineage>
        <taxon>Eukaryota</taxon>
        <taxon>Metazoa</taxon>
        <taxon>Chordata</taxon>
        <taxon>Craniata</taxon>
        <taxon>Vertebrata</taxon>
        <taxon>Euteleostomi</taxon>
        <taxon>Actinopterygii</taxon>
        <taxon>Neopterygii</taxon>
        <taxon>Teleostei</taxon>
        <taxon>Ostariophysi</taxon>
        <taxon>Cypriniformes</taxon>
        <taxon>Cyprinidae</taxon>
        <taxon>Labeoninae</taxon>
        <taxon>Labeonini</taxon>
        <taxon>Cirrhinus</taxon>
    </lineage>
</organism>
<name>A0ABD0QIB7_CIRMR</name>
<dbReference type="AlphaFoldDB" id="A0ABD0QIB7"/>